<evidence type="ECO:0000256" key="14">
    <source>
        <dbReference type="ARBA" id="ARBA00038949"/>
    </source>
</evidence>
<dbReference type="EC" id="2.4.1.101" evidence="14 17"/>
<feature type="coiled-coil region" evidence="18">
    <location>
        <begin position="40"/>
        <end position="74"/>
    </location>
</feature>
<evidence type="ECO:0000256" key="11">
    <source>
        <dbReference type="ARBA" id="ARBA00023136"/>
    </source>
</evidence>
<dbReference type="GO" id="GO:0030145">
    <property type="term" value="F:manganese ion binding"/>
    <property type="evidence" value="ECO:0007669"/>
    <property type="project" value="UniProtKB-UniRule"/>
</dbReference>
<comment type="subcellular location">
    <subcellularLocation>
        <location evidence="1 17">Golgi apparatus membrane</location>
        <topology evidence="1 17">Single-pass type II membrane protein</topology>
    </subcellularLocation>
</comment>
<dbReference type="PANTHER" id="PTHR10468">
    <property type="entry name" value="PROTEIN O-LINKED-MANNOSE BETA-1,2-N-ACETYLGLUCOSAMINYLTRANSFERASE 1/ALPHA-1,3-MANNOSYL-GLYCOPROTEIN 2-BETA-N-ACETYLGLUCOSAMINYLTRANSFERASE"/>
    <property type="match status" value="1"/>
</dbReference>
<organism evidence="19 20">
    <name type="scientific">Heterodera schachtii</name>
    <name type="common">Sugarbeet cyst nematode worm</name>
    <name type="synonym">Tylenchus schachtii</name>
    <dbReference type="NCBI Taxonomy" id="97005"/>
    <lineage>
        <taxon>Eukaryota</taxon>
        <taxon>Metazoa</taxon>
        <taxon>Ecdysozoa</taxon>
        <taxon>Nematoda</taxon>
        <taxon>Chromadorea</taxon>
        <taxon>Rhabditida</taxon>
        <taxon>Tylenchina</taxon>
        <taxon>Tylenchomorpha</taxon>
        <taxon>Tylenchoidea</taxon>
        <taxon>Heteroderidae</taxon>
        <taxon>Heteroderinae</taxon>
        <taxon>Heterodera</taxon>
    </lineage>
</organism>
<dbReference type="InterPro" id="IPR029044">
    <property type="entry name" value="Nucleotide-diphossugar_trans"/>
</dbReference>
<dbReference type="AlphaFoldDB" id="A0ABD2KKV7"/>
<evidence type="ECO:0000256" key="5">
    <source>
        <dbReference type="ARBA" id="ARBA00022679"/>
    </source>
</evidence>
<protein>
    <recommendedName>
        <fullName evidence="14 17">Alpha-1,3-mannosyl-glycoprotein 2-beta-N-acetylglucosaminyltransferase</fullName>
        <shortName evidence="17">GNT-I</shortName>
        <shortName evidence="17">GlcNAc-T I</shortName>
        <ecNumber evidence="14 17">2.4.1.101</ecNumber>
    </recommendedName>
    <alternativeName>
        <fullName evidence="15 17">N-glycosyl-oligosaccharide-glycoprotein N-acetylglucosaminyltransferase I</fullName>
    </alternativeName>
</protein>
<evidence type="ECO:0000256" key="6">
    <source>
        <dbReference type="ARBA" id="ARBA00022692"/>
    </source>
</evidence>
<evidence type="ECO:0000256" key="17">
    <source>
        <dbReference type="RuleBase" id="RU368119"/>
    </source>
</evidence>
<dbReference type="Gene3D" id="3.10.180.20">
    <property type="entry name" value="N-Acetylglucosaminyltransferase I, Domain 2"/>
    <property type="match status" value="1"/>
</dbReference>
<accession>A0ABD2KKV7</accession>
<dbReference type="GO" id="GO:0000139">
    <property type="term" value="C:Golgi membrane"/>
    <property type="evidence" value="ECO:0007669"/>
    <property type="project" value="UniProtKB-SubCell"/>
</dbReference>
<keyword evidence="18" id="KW-0175">Coiled coil</keyword>
<dbReference type="Pfam" id="PF03071">
    <property type="entry name" value="GNT-I"/>
    <property type="match status" value="1"/>
</dbReference>
<evidence type="ECO:0000256" key="12">
    <source>
        <dbReference type="ARBA" id="ARBA00023211"/>
    </source>
</evidence>
<keyword evidence="7 17" id="KW-0479">Metal-binding</keyword>
<keyword evidence="11 17" id="KW-0472">Membrane</keyword>
<keyword evidence="5" id="KW-0808">Transferase</keyword>
<sequence>MRFWTKCVQLITYLLLSFVALTFVLFMHQSLRQFKKEKVSLDAENQATDLEQKLSQLEGMIQIERRELEKLNRKIGIKANKYQRNGSPSGQTVWKRPIAVLVFLKELLNLKTNPSISLFCYRRDRKELFPIIVSQDCDNDSLQRMIRNEFGNEVQHIKHSSSESEHLKPLREHRQFGTYYKIARHYKLGLAHLFDKLNFTSVIITEDDLDIAPDFFDFFLATRPLLESDRSLFCVSAWNDNGKKGLVDLSFGASLLFRSDFFSGLGWMMTKDFWDELRPKWPRAFWDDFLREPEQRKNRSCIRPEISRTAMTEFGRIGASKGLFFNRHLRRVFLNRMPVNFTRIDLSGFIRSEYDASFLERVYSAQKVQMENILEWSKNSGDCRIEYESMDEFVSIALRVGVMADSKAGVPRTAYRGVVTCFLNCTRLFIAPPKNGWNGYDRKWEAPRKVLDGMA</sequence>
<keyword evidence="9 17" id="KW-1133">Transmembrane helix</keyword>
<evidence type="ECO:0000256" key="7">
    <source>
        <dbReference type="ARBA" id="ARBA00022723"/>
    </source>
</evidence>
<dbReference type="SUPFAM" id="SSF53448">
    <property type="entry name" value="Nucleotide-diphospho-sugar transferases"/>
    <property type="match status" value="1"/>
</dbReference>
<keyword evidence="4 17" id="KW-0328">Glycosyltransferase</keyword>
<dbReference type="InterPro" id="IPR052261">
    <property type="entry name" value="Glycosyltransferase_13"/>
</dbReference>
<dbReference type="FunFam" id="3.90.550.10:FF:000252">
    <property type="entry name" value="Protein O-linked-mannose beta-1,2-N-acetylglucosaminyltransferase 1"/>
    <property type="match status" value="1"/>
</dbReference>
<keyword evidence="20" id="KW-1185">Reference proteome</keyword>
<proteinExistence type="inferred from homology"/>
<reference evidence="19 20" key="1">
    <citation type="submission" date="2024-10" db="EMBL/GenBank/DDBJ databases">
        <authorList>
            <person name="Kim D."/>
        </authorList>
    </citation>
    <scope>NUCLEOTIDE SEQUENCE [LARGE SCALE GENOMIC DNA]</scope>
    <source>
        <strain evidence="19">Taebaek</strain>
    </source>
</reference>
<evidence type="ECO:0000256" key="1">
    <source>
        <dbReference type="ARBA" id="ARBA00004323"/>
    </source>
</evidence>
<dbReference type="Gene3D" id="3.90.550.10">
    <property type="entry name" value="Spore Coat Polysaccharide Biosynthesis Protein SpsA, Chain A"/>
    <property type="match status" value="1"/>
</dbReference>
<keyword evidence="8 17" id="KW-0735">Signal-anchor</keyword>
<comment type="similarity">
    <text evidence="3 17">Belongs to the glycosyltransferase 13 family.</text>
</comment>
<dbReference type="EMBL" id="JBICCN010000015">
    <property type="protein sequence ID" value="KAL3103403.1"/>
    <property type="molecule type" value="Genomic_DNA"/>
</dbReference>
<evidence type="ECO:0000256" key="18">
    <source>
        <dbReference type="SAM" id="Coils"/>
    </source>
</evidence>
<dbReference type="PANTHER" id="PTHR10468:SF0">
    <property type="entry name" value="ALPHA-1,3-MANNOSYL-GLYCOPROTEIN 2-BETA-N-ACETYLGLUCOSAMINYLTRANSFERASE"/>
    <property type="match status" value="1"/>
</dbReference>
<comment type="catalytic activity">
    <reaction evidence="16 17">
        <text>N(4)-(alpha-D-Man-(1-&gt;3)-[alpha-D-Man-(1-&gt;3)-[alpha-D-Man-(1-&gt;6)]-alpha-D-Man-(1-&gt;6)]-beta-D-Man-(1-&gt;4)-beta-D-GlcNAc-(1-&gt;4)-beta-D-GlcNAc)-L-asparaginyl-[protein] (N-glucan mannose isomer 5A1,2) + UDP-N-acetyl-alpha-D-glucosamine = N(4)-{beta-D-GlcNAc-(1-&gt;2)-alpha-D-Man-(1-&gt;3)-[alpha-D-Man-(1-&gt;3)-[alpha-D-Man-(1-&gt;6)]-alpha-D-Man-(1-&gt;6)]-beta-D-Man-(1-&gt;4)-beta-D-GlcNAc-(1-&gt;4)-beta-D-GlcNAc}-L-asparaginyl-[protein] + UDP + H(+)</text>
        <dbReference type="Rhea" id="RHEA:11456"/>
        <dbReference type="Rhea" id="RHEA-COMP:14367"/>
        <dbReference type="Rhea" id="RHEA-COMP:14368"/>
        <dbReference type="ChEBI" id="CHEBI:15378"/>
        <dbReference type="ChEBI" id="CHEBI:57705"/>
        <dbReference type="ChEBI" id="CHEBI:58223"/>
        <dbReference type="ChEBI" id="CHEBI:59087"/>
        <dbReference type="ChEBI" id="CHEBI:60625"/>
        <dbReference type="EC" id="2.4.1.101"/>
    </reaction>
</comment>
<evidence type="ECO:0000256" key="10">
    <source>
        <dbReference type="ARBA" id="ARBA00023034"/>
    </source>
</evidence>
<dbReference type="GO" id="GO:0003827">
    <property type="term" value="F:alpha-1,3-mannosylglycoprotein 2-beta-N-acetylglucosaminyltransferase activity"/>
    <property type="evidence" value="ECO:0007669"/>
    <property type="project" value="UniProtKB-UniRule"/>
</dbReference>
<comment type="pathway">
    <text evidence="2 17">Protein modification; protein glycosylation.</text>
</comment>
<evidence type="ECO:0000256" key="2">
    <source>
        <dbReference type="ARBA" id="ARBA00004922"/>
    </source>
</evidence>
<evidence type="ECO:0000256" key="9">
    <source>
        <dbReference type="ARBA" id="ARBA00022989"/>
    </source>
</evidence>
<evidence type="ECO:0000256" key="16">
    <source>
        <dbReference type="ARBA" id="ARBA00049421"/>
    </source>
</evidence>
<keyword evidence="12 17" id="KW-0464">Manganese</keyword>
<evidence type="ECO:0000256" key="15">
    <source>
        <dbReference type="ARBA" id="ARBA00041712"/>
    </source>
</evidence>
<evidence type="ECO:0000313" key="20">
    <source>
        <dbReference type="Proteomes" id="UP001620645"/>
    </source>
</evidence>
<gene>
    <name evidence="19" type="ORF">niasHS_002589</name>
</gene>
<name>A0ABD2KKV7_HETSC</name>
<keyword evidence="6 17" id="KW-0812">Transmembrane</keyword>
<feature type="transmembrane region" description="Helical" evidence="17">
    <location>
        <begin position="7"/>
        <end position="27"/>
    </location>
</feature>
<dbReference type="InterPro" id="IPR004139">
    <property type="entry name" value="Glyco_trans_13"/>
</dbReference>
<dbReference type="Proteomes" id="UP001620645">
    <property type="component" value="Unassembled WGS sequence"/>
</dbReference>
<evidence type="ECO:0000256" key="4">
    <source>
        <dbReference type="ARBA" id="ARBA00022676"/>
    </source>
</evidence>
<comment type="cofactor">
    <cofactor evidence="17">
        <name>Mn(2+)</name>
        <dbReference type="ChEBI" id="CHEBI:29035"/>
    </cofactor>
    <text evidence="17">The cofactor is mostly bound to the substrate.</text>
</comment>
<evidence type="ECO:0000256" key="13">
    <source>
        <dbReference type="ARBA" id="ARBA00037706"/>
    </source>
</evidence>
<comment type="function">
    <text evidence="13 17">Initiates complex N-linked carbohydrate formation. Essential for the conversion of high-mannose to hybrid and complex N-glycans.</text>
</comment>
<evidence type="ECO:0000313" key="19">
    <source>
        <dbReference type="EMBL" id="KAL3103403.1"/>
    </source>
</evidence>
<evidence type="ECO:0000256" key="3">
    <source>
        <dbReference type="ARBA" id="ARBA00006492"/>
    </source>
</evidence>
<evidence type="ECO:0000256" key="8">
    <source>
        <dbReference type="ARBA" id="ARBA00022968"/>
    </source>
</evidence>
<keyword evidence="10 17" id="KW-0333">Golgi apparatus</keyword>
<comment type="caution">
    <text evidence="19">The sequence shown here is derived from an EMBL/GenBank/DDBJ whole genome shotgun (WGS) entry which is preliminary data.</text>
</comment>